<sequence>MPLSIFAWAGYLTSSDVAVLSSNPSDAGFPSPTGRGRKEQERRSGFRIMTVARGWSAEADRLLDYLEHGIFDAIEKQYLRSLIFAIYLDDQDPNNIVEAYTFNFKYQSVPGSDTPVPIMSLGEDLLNLSLNGHKGLDDPVNEVTKSGKLHTLGDVQKSIKSLIKVLITCTTTMSQLPKQRFVKFKLLYNSNAPASYEPPHFGPGDPDKDRWFFTTHDPKETPEKCSVGSLETTWHGVDVHVASVSGIIPSADDNKAPFSGLSTGSAVGVKTAGCLELRQGHAEAQKRDSRQRKIAWDAEAFGRIDSRDADAEGEIDPDYVTDPNDSGADLDTWKPIGVRDDKGEIIPLSIDQLKAQKCGGREDSDDMDVDAGDASPEVLIRGLSEENRRQIIDNGFPEPTQRRPSQEISHHVMSLSESSSLPPSDFTLTECCTSAVAHGGSTQIMTDAVENCRPEDYRAQRLEMGTQVVPSFDDDPIQSFQDAGEPMLDTRSPRATGKNLYVRRTEEREGILDCDCGAPTEDECCILCEGGCGKWFHIWCMGYHSSKDEKIPPLFKCFRCRIRHDDHFDMIFVQSWYPDLLLKYNNLALFRRAIKIVETYSPQDFLKLIGCETPLANQIFKRLETEGFIMKLSPGDPGSHVTRSKAKTKAGKARQRKNPQKEYVFSRSSKQSQQYLDYFNPTMDAEMALIGFDNLVQESKIRLRKKAAGNGITKRVSDRSISATVPETRPGNITHSPQSEAQRRVDSQARTHANGTISERTKRKSLAAFDAQANSMKKLKTSVAPGIDLTE</sequence>
<feature type="region of interest" description="Disordered" evidence="6">
    <location>
        <begin position="636"/>
        <end position="668"/>
    </location>
</feature>
<evidence type="ECO:0000256" key="2">
    <source>
        <dbReference type="ARBA" id="ARBA00004286"/>
    </source>
</evidence>
<dbReference type="AlphaFoldDB" id="W4KJV0"/>
<feature type="compositionally biased region" description="Basic and acidic residues" evidence="6">
    <location>
        <begin position="400"/>
        <end position="410"/>
    </location>
</feature>
<evidence type="ECO:0000256" key="6">
    <source>
        <dbReference type="SAM" id="MobiDB-lite"/>
    </source>
</evidence>
<name>W4KJV0_HETIT</name>
<keyword evidence="4" id="KW-0539">Nucleus</keyword>
<evidence type="ECO:0000256" key="1">
    <source>
        <dbReference type="ARBA" id="ARBA00004123"/>
    </source>
</evidence>
<dbReference type="eggNOG" id="KOG4652">
    <property type="taxonomic scope" value="Eukaryota"/>
</dbReference>
<evidence type="ECO:0000256" key="4">
    <source>
        <dbReference type="ARBA" id="ARBA00023242"/>
    </source>
</evidence>
<dbReference type="RefSeq" id="XP_009542913.1">
    <property type="nucleotide sequence ID" value="XM_009544618.1"/>
</dbReference>
<dbReference type="InterPro" id="IPR051294">
    <property type="entry name" value="HORMA_MeioticProgression"/>
</dbReference>
<evidence type="ECO:0000313" key="9">
    <source>
        <dbReference type="Proteomes" id="UP000030671"/>
    </source>
</evidence>
<feature type="region of interest" description="Disordered" evidence="6">
    <location>
        <begin position="714"/>
        <end position="764"/>
    </location>
</feature>
<feature type="region of interest" description="Disordered" evidence="6">
    <location>
        <begin position="23"/>
        <end position="43"/>
    </location>
</feature>
<dbReference type="GeneID" id="20668126"/>
<evidence type="ECO:0000256" key="3">
    <source>
        <dbReference type="ARBA" id="ARBA00022454"/>
    </source>
</evidence>
<accession>W4KJV0</accession>
<dbReference type="GO" id="GO:0051598">
    <property type="term" value="P:meiotic recombination checkpoint signaling"/>
    <property type="evidence" value="ECO:0007669"/>
    <property type="project" value="TreeGrafter"/>
</dbReference>
<dbReference type="KEGG" id="hir:HETIRDRAFT_167632"/>
<evidence type="ECO:0000313" key="8">
    <source>
        <dbReference type="EMBL" id="ETW86143.1"/>
    </source>
</evidence>
<dbReference type="Pfam" id="PF02301">
    <property type="entry name" value="HORMA"/>
    <property type="match status" value="1"/>
</dbReference>
<dbReference type="SUPFAM" id="SSF56019">
    <property type="entry name" value="The spindle assembly checkpoint protein mad2"/>
    <property type="match status" value="1"/>
</dbReference>
<evidence type="ECO:0000259" key="7">
    <source>
        <dbReference type="PROSITE" id="PS50815"/>
    </source>
</evidence>
<dbReference type="InterPro" id="IPR003511">
    <property type="entry name" value="HORMA_dom"/>
</dbReference>
<dbReference type="GO" id="GO:0005694">
    <property type="term" value="C:chromosome"/>
    <property type="evidence" value="ECO:0007669"/>
    <property type="project" value="UniProtKB-SubCell"/>
</dbReference>
<dbReference type="PANTHER" id="PTHR48225:SF7">
    <property type="entry name" value="MEIOSIS-SPECIFIC PROTEIN HOP1"/>
    <property type="match status" value="1"/>
</dbReference>
<keyword evidence="5" id="KW-0469">Meiosis</keyword>
<dbReference type="STRING" id="747525.W4KJV0"/>
<dbReference type="InterPro" id="IPR011011">
    <property type="entry name" value="Znf_FYVE_PHD"/>
</dbReference>
<dbReference type="HOGENOM" id="CLU_014668_0_0_1"/>
<dbReference type="PROSITE" id="PS50815">
    <property type="entry name" value="HORMA"/>
    <property type="match status" value="1"/>
</dbReference>
<dbReference type="Gene3D" id="3.30.900.10">
    <property type="entry name" value="HORMA domain"/>
    <property type="match status" value="1"/>
</dbReference>
<proteinExistence type="predicted"/>
<protein>
    <recommendedName>
        <fullName evidence="7">HORMA domain-containing protein</fullName>
    </recommendedName>
</protein>
<feature type="compositionally biased region" description="Polar residues" evidence="6">
    <location>
        <begin position="719"/>
        <end position="740"/>
    </location>
</feature>
<dbReference type="Proteomes" id="UP000030671">
    <property type="component" value="Unassembled WGS sequence"/>
</dbReference>
<keyword evidence="9" id="KW-1185">Reference proteome</keyword>
<feature type="region of interest" description="Disordered" evidence="6">
    <location>
        <begin position="394"/>
        <end position="422"/>
    </location>
</feature>
<organism evidence="8 9">
    <name type="scientific">Heterobasidion irregulare (strain TC 32-1)</name>
    <dbReference type="NCBI Taxonomy" id="747525"/>
    <lineage>
        <taxon>Eukaryota</taxon>
        <taxon>Fungi</taxon>
        <taxon>Dikarya</taxon>
        <taxon>Basidiomycota</taxon>
        <taxon>Agaricomycotina</taxon>
        <taxon>Agaricomycetes</taxon>
        <taxon>Russulales</taxon>
        <taxon>Bondarzewiaceae</taxon>
        <taxon>Heterobasidion</taxon>
        <taxon>Heterobasidion annosum species complex</taxon>
    </lineage>
</organism>
<dbReference type="EMBL" id="KI925455">
    <property type="protein sequence ID" value="ETW86143.1"/>
    <property type="molecule type" value="Genomic_DNA"/>
</dbReference>
<comment type="subcellular location">
    <subcellularLocation>
        <location evidence="2">Chromosome</location>
    </subcellularLocation>
    <subcellularLocation>
        <location evidence="1">Nucleus</location>
    </subcellularLocation>
</comment>
<dbReference type="Gene3D" id="3.30.40.10">
    <property type="entry name" value="Zinc/RING finger domain, C3HC4 (zinc finger)"/>
    <property type="match status" value="1"/>
</dbReference>
<keyword evidence="3" id="KW-0158">Chromosome</keyword>
<gene>
    <name evidence="8" type="ORF">HETIRDRAFT_167632</name>
</gene>
<dbReference type="InterPro" id="IPR036570">
    <property type="entry name" value="HORMA_dom_sf"/>
</dbReference>
<feature type="domain" description="HORMA" evidence="7">
    <location>
        <begin position="1"/>
        <end position="241"/>
    </location>
</feature>
<dbReference type="OrthoDB" id="1928087at2759"/>
<dbReference type="InParanoid" id="W4KJV0"/>
<evidence type="ECO:0000256" key="5">
    <source>
        <dbReference type="ARBA" id="ARBA00023254"/>
    </source>
</evidence>
<dbReference type="PANTHER" id="PTHR48225">
    <property type="entry name" value="HORMA DOMAIN-CONTAINING PROTEIN 1"/>
    <property type="match status" value="1"/>
</dbReference>
<dbReference type="GO" id="GO:0005634">
    <property type="term" value="C:nucleus"/>
    <property type="evidence" value="ECO:0007669"/>
    <property type="project" value="UniProtKB-SubCell"/>
</dbReference>
<feature type="region of interest" description="Disordered" evidence="6">
    <location>
        <begin position="305"/>
        <end position="335"/>
    </location>
</feature>
<dbReference type="InterPro" id="IPR013083">
    <property type="entry name" value="Znf_RING/FYVE/PHD"/>
</dbReference>
<dbReference type="SUPFAM" id="SSF57903">
    <property type="entry name" value="FYVE/PHD zinc finger"/>
    <property type="match status" value="1"/>
</dbReference>
<reference evidence="8 9" key="1">
    <citation type="journal article" date="2012" name="New Phytol.">
        <title>Insight into trade-off between wood decay and parasitism from the genome of a fungal forest pathogen.</title>
        <authorList>
            <person name="Olson A."/>
            <person name="Aerts A."/>
            <person name="Asiegbu F."/>
            <person name="Belbahri L."/>
            <person name="Bouzid O."/>
            <person name="Broberg A."/>
            <person name="Canback B."/>
            <person name="Coutinho P.M."/>
            <person name="Cullen D."/>
            <person name="Dalman K."/>
            <person name="Deflorio G."/>
            <person name="van Diepen L.T."/>
            <person name="Dunand C."/>
            <person name="Duplessis S."/>
            <person name="Durling M."/>
            <person name="Gonthier P."/>
            <person name="Grimwood J."/>
            <person name="Fossdal C.G."/>
            <person name="Hansson D."/>
            <person name="Henrissat B."/>
            <person name="Hietala A."/>
            <person name="Himmelstrand K."/>
            <person name="Hoffmeister D."/>
            <person name="Hogberg N."/>
            <person name="James T.Y."/>
            <person name="Karlsson M."/>
            <person name="Kohler A."/>
            <person name="Kues U."/>
            <person name="Lee Y.H."/>
            <person name="Lin Y.C."/>
            <person name="Lind M."/>
            <person name="Lindquist E."/>
            <person name="Lombard V."/>
            <person name="Lucas S."/>
            <person name="Lunden K."/>
            <person name="Morin E."/>
            <person name="Murat C."/>
            <person name="Park J."/>
            <person name="Raffaello T."/>
            <person name="Rouze P."/>
            <person name="Salamov A."/>
            <person name="Schmutz J."/>
            <person name="Solheim H."/>
            <person name="Stahlberg J."/>
            <person name="Velez H."/>
            <person name="de Vries R.P."/>
            <person name="Wiebenga A."/>
            <person name="Woodward S."/>
            <person name="Yakovlev I."/>
            <person name="Garbelotto M."/>
            <person name="Martin F."/>
            <person name="Grigoriev I.V."/>
            <person name="Stenlid J."/>
        </authorList>
    </citation>
    <scope>NUCLEOTIDE SEQUENCE [LARGE SCALE GENOMIC DNA]</scope>
    <source>
        <strain evidence="8 9">TC 32-1</strain>
    </source>
</reference>
<dbReference type="GO" id="GO:0007130">
    <property type="term" value="P:synaptonemal complex assembly"/>
    <property type="evidence" value="ECO:0007669"/>
    <property type="project" value="TreeGrafter"/>
</dbReference>
<feature type="compositionally biased region" description="Basic residues" evidence="6">
    <location>
        <begin position="642"/>
        <end position="658"/>
    </location>
</feature>